<dbReference type="PROSITE" id="PS51318">
    <property type="entry name" value="TAT"/>
    <property type="match status" value="1"/>
</dbReference>
<dbReference type="InterPro" id="IPR027394">
    <property type="entry name" value="Cytochrome-c3_hydrogenase_C"/>
</dbReference>
<evidence type="ECO:0000313" key="22">
    <source>
        <dbReference type="EMBL" id="MBB4286459.1"/>
    </source>
</evidence>
<feature type="binding site" evidence="17">
    <location>
        <position position="267"/>
    </location>
    <ligand>
        <name>[4Fe-4S] cluster</name>
        <dbReference type="ChEBI" id="CHEBI:49883"/>
        <label>2</label>
    </ligand>
</feature>
<dbReference type="GO" id="GO:0046872">
    <property type="term" value="F:metal ion binding"/>
    <property type="evidence" value="ECO:0007669"/>
    <property type="project" value="UniProtKB-KW"/>
</dbReference>
<evidence type="ECO:0000256" key="15">
    <source>
        <dbReference type="ARBA" id="ARBA00023291"/>
    </source>
</evidence>
<dbReference type="GO" id="GO:0008901">
    <property type="term" value="F:ferredoxin hydrogenase activity"/>
    <property type="evidence" value="ECO:0007669"/>
    <property type="project" value="InterPro"/>
</dbReference>
<feature type="domain" description="NADH:ubiquinone oxidoreductase-like 20kDa subunit" evidence="20">
    <location>
        <begin position="63"/>
        <end position="208"/>
    </location>
</feature>
<comment type="caution">
    <text evidence="22">The sequence shown here is derived from an EMBL/GenBank/DDBJ whole genome shotgun (WGS) entry which is preliminary data.</text>
</comment>
<feature type="binding site" evidence="17">
    <location>
        <position position="261"/>
    </location>
    <ligand>
        <name>[4Fe-4S] cluster</name>
        <dbReference type="ChEBI" id="CHEBI:49883"/>
        <label>2</label>
    </ligand>
</feature>
<comment type="cofactor">
    <cofactor evidence="1">
        <name>[3Fe-4S] cluster</name>
        <dbReference type="ChEBI" id="CHEBI:21137"/>
    </cofactor>
</comment>
<evidence type="ECO:0000256" key="1">
    <source>
        <dbReference type="ARBA" id="ARBA00001927"/>
    </source>
</evidence>
<organism evidence="22 23">
    <name type="scientific">Roseospira goensis</name>
    <dbReference type="NCBI Taxonomy" id="391922"/>
    <lineage>
        <taxon>Bacteria</taxon>
        <taxon>Pseudomonadati</taxon>
        <taxon>Pseudomonadota</taxon>
        <taxon>Alphaproteobacteria</taxon>
        <taxon>Rhodospirillales</taxon>
        <taxon>Rhodospirillaceae</taxon>
        <taxon>Roseospira</taxon>
    </lineage>
</organism>
<feature type="binding site" evidence="17">
    <location>
        <position position="63"/>
    </location>
    <ligand>
        <name>[4Fe-4S] cluster</name>
        <dbReference type="ChEBI" id="CHEBI:49883"/>
        <label>1</label>
    </ligand>
</feature>
<evidence type="ECO:0000256" key="5">
    <source>
        <dbReference type="ARBA" id="ARBA00011771"/>
    </source>
</evidence>
<comment type="subcellular location">
    <subcellularLocation>
        <location evidence="3">Cell membrane</location>
    </subcellularLocation>
</comment>
<feature type="domain" description="Cytochrome-c3 hydrogenase C-terminal" evidence="21">
    <location>
        <begin position="228"/>
        <end position="309"/>
    </location>
</feature>
<keyword evidence="23" id="KW-1185">Reference proteome</keyword>
<dbReference type="Pfam" id="PF01058">
    <property type="entry name" value="Oxidored_q6"/>
    <property type="match status" value="1"/>
</dbReference>
<dbReference type="GO" id="GO:0009375">
    <property type="term" value="C:ferredoxin hydrogenase complex"/>
    <property type="evidence" value="ECO:0007669"/>
    <property type="project" value="InterPro"/>
</dbReference>
<dbReference type="InterPro" id="IPR001821">
    <property type="entry name" value="NiFe_hydrogenase_ssu"/>
</dbReference>
<feature type="binding site" evidence="17">
    <location>
        <position position="295"/>
    </location>
    <ligand>
        <name>[3Fe-4S] cluster</name>
        <dbReference type="ChEBI" id="CHEBI:21137"/>
    </ligand>
</feature>
<evidence type="ECO:0000256" key="18">
    <source>
        <dbReference type="SAM" id="MobiDB-lite"/>
    </source>
</evidence>
<evidence type="ECO:0000256" key="16">
    <source>
        <dbReference type="ARBA" id="ARBA00048757"/>
    </source>
</evidence>
<dbReference type="PANTHER" id="PTHR30013:SF6">
    <property type="entry name" value="HYDROGENASE-1 SMALL CHAIN"/>
    <property type="match status" value="1"/>
</dbReference>
<evidence type="ECO:0000313" key="23">
    <source>
        <dbReference type="Proteomes" id="UP000555728"/>
    </source>
</evidence>
<dbReference type="InterPro" id="IPR006137">
    <property type="entry name" value="NADH_UbQ_OxRdtase-like_20kDa"/>
</dbReference>
<dbReference type="GO" id="GO:0009055">
    <property type="term" value="F:electron transfer activity"/>
    <property type="evidence" value="ECO:0007669"/>
    <property type="project" value="TreeGrafter"/>
</dbReference>
<evidence type="ECO:0000256" key="7">
    <source>
        <dbReference type="ARBA" id="ARBA00022475"/>
    </source>
</evidence>
<evidence type="ECO:0000256" key="9">
    <source>
        <dbReference type="ARBA" id="ARBA00022723"/>
    </source>
</evidence>
<keyword evidence="19" id="KW-1133">Transmembrane helix</keyword>
<comment type="subunit">
    <text evidence="5">Heterodimer of a large and a small subunit.</text>
</comment>
<feature type="binding site" evidence="17">
    <location>
        <position position="161"/>
    </location>
    <ligand>
        <name>[4Fe-4S] cluster</name>
        <dbReference type="ChEBI" id="CHEBI:49883"/>
        <label>1</label>
    </ligand>
</feature>
<evidence type="ECO:0000256" key="2">
    <source>
        <dbReference type="ARBA" id="ARBA00001966"/>
    </source>
</evidence>
<keyword evidence="19" id="KW-0812">Transmembrane</keyword>
<feature type="binding site" evidence="17">
    <location>
        <position position="233"/>
    </location>
    <ligand>
        <name>[4Fe-4S] cluster</name>
        <dbReference type="ChEBI" id="CHEBI:49883"/>
        <label>2</label>
    </ligand>
</feature>
<dbReference type="InterPro" id="IPR037024">
    <property type="entry name" value="NiFe_Hase_small_N_sf"/>
</dbReference>
<evidence type="ECO:0000256" key="6">
    <source>
        <dbReference type="ARBA" id="ARBA00012082"/>
    </source>
</evidence>
<dbReference type="InterPro" id="IPR037148">
    <property type="entry name" value="NiFe-Hase_small_C_sf"/>
</dbReference>
<reference evidence="22 23" key="1">
    <citation type="submission" date="2020-08" db="EMBL/GenBank/DDBJ databases">
        <title>Genome sequencing of Purple Non-Sulfur Bacteria from various extreme environments.</title>
        <authorList>
            <person name="Mayer M."/>
        </authorList>
    </citation>
    <scope>NUCLEOTIDE SEQUENCE [LARGE SCALE GENOMIC DNA]</scope>
    <source>
        <strain evidence="22 23">JA135</strain>
    </source>
</reference>
<comment type="catalytic activity">
    <reaction evidence="16">
        <text>H2 + A = AH2</text>
        <dbReference type="Rhea" id="RHEA:12116"/>
        <dbReference type="ChEBI" id="CHEBI:13193"/>
        <dbReference type="ChEBI" id="CHEBI:17499"/>
        <dbReference type="ChEBI" id="CHEBI:18276"/>
        <dbReference type="EC" id="1.12.99.6"/>
    </reaction>
</comment>
<evidence type="ECO:0000259" key="20">
    <source>
        <dbReference type="Pfam" id="PF01058"/>
    </source>
</evidence>
<dbReference type="Pfam" id="PF14720">
    <property type="entry name" value="NiFe_hyd_SSU_C"/>
    <property type="match status" value="1"/>
</dbReference>
<dbReference type="PIRSF" id="PIRSF000310">
    <property type="entry name" value="NiFe_hyd_ssu"/>
    <property type="match status" value="1"/>
</dbReference>
<keyword evidence="12 17" id="KW-0408">Iron</keyword>
<dbReference type="InterPro" id="IPR019546">
    <property type="entry name" value="TAT_signal_bac_arc"/>
</dbReference>
<evidence type="ECO:0000256" key="11">
    <source>
        <dbReference type="ARBA" id="ARBA00023002"/>
    </source>
</evidence>
<dbReference type="GO" id="GO:0009061">
    <property type="term" value="P:anaerobic respiration"/>
    <property type="evidence" value="ECO:0007669"/>
    <property type="project" value="TreeGrafter"/>
</dbReference>
<dbReference type="InterPro" id="IPR006311">
    <property type="entry name" value="TAT_signal"/>
</dbReference>
<keyword evidence="15 17" id="KW-0003">3Fe-4S</keyword>
<keyword evidence="13 17" id="KW-0411">Iron-sulfur</keyword>
<dbReference type="GO" id="GO:0005886">
    <property type="term" value="C:plasma membrane"/>
    <property type="evidence" value="ECO:0007669"/>
    <property type="project" value="UniProtKB-SubCell"/>
</dbReference>
<dbReference type="EMBL" id="JACIGI010000016">
    <property type="protein sequence ID" value="MBB4286459.1"/>
    <property type="molecule type" value="Genomic_DNA"/>
</dbReference>
<keyword evidence="9 17" id="KW-0479">Metal-binding</keyword>
<feature type="binding site" evidence="17">
    <location>
        <position position="276"/>
    </location>
    <ligand>
        <name>[3Fe-4S] cluster</name>
        <dbReference type="ChEBI" id="CHEBI:21137"/>
    </ligand>
</feature>
<dbReference type="GO" id="GO:0044569">
    <property type="term" value="C:[Ni-Fe] hydrogenase complex"/>
    <property type="evidence" value="ECO:0007669"/>
    <property type="project" value="TreeGrafter"/>
</dbReference>
<protein>
    <recommendedName>
        <fullName evidence="6">hydrogenase (acceptor)</fullName>
        <ecNumber evidence="6">1.12.99.6</ecNumber>
    </recommendedName>
</protein>
<name>A0A7W6S068_9PROT</name>
<feature type="binding site" evidence="17">
    <location>
        <position position="236"/>
    </location>
    <ligand>
        <name>[4Fe-4S] cluster</name>
        <dbReference type="ChEBI" id="CHEBI:49883"/>
        <label>2</label>
    </ligand>
</feature>
<dbReference type="Proteomes" id="UP000555728">
    <property type="component" value="Unassembled WGS sequence"/>
</dbReference>
<dbReference type="SUPFAM" id="SSF56770">
    <property type="entry name" value="HydA/Nqo6-like"/>
    <property type="match status" value="1"/>
</dbReference>
<feature type="transmembrane region" description="Helical" evidence="19">
    <location>
        <begin position="21"/>
        <end position="40"/>
    </location>
</feature>
<proteinExistence type="inferred from homology"/>
<keyword evidence="10" id="KW-0732">Signal</keyword>
<feature type="binding site" evidence="17">
    <location>
        <position position="66"/>
    </location>
    <ligand>
        <name>[4Fe-4S] cluster</name>
        <dbReference type="ChEBI" id="CHEBI:49883"/>
        <label>1</label>
    </ligand>
</feature>
<dbReference type="NCBIfam" id="TIGR01409">
    <property type="entry name" value="TAT_signal_seq"/>
    <property type="match status" value="1"/>
</dbReference>
<evidence type="ECO:0000256" key="4">
    <source>
        <dbReference type="ARBA" id="ARBA00006605"/>
    </source>
</evidence>
<sequence length="387" mass="41965">MSSRTETFYEVMRRQGLSRRSFLKFCGLTSVALGLGPAWAPRIAEALETKPRIPVIWLHGLECTCCTESFIRSAHPLVKDVVLSMISLDYDDTIMAAAGHQAEAILEEVRETHKGEYILAVEGNPPLKDGGVYCLPGGRPFVDKLTEMAADARAVIAWGSCASWGCVQAAKPNPTQATPVHQVVTDKPVIKVPGCPPIAEVMTGVLTYMLTFERLPQLDRHGRPKMFYAQRIHDKCYRRPHFDAGQYVESWDDEGARKGYCLYKMGCKGPTTYNACSTVGWNEGVSFPIQSGHGCIGCSEDAFWDKGPFYERLTSLEPLAAEGTADTVGATLAALAGGAVAAHAGVSIVKTAADKRDRRNARAAAQAEADRAARARPPADGSDRTDT</sequence>
<dbReference type="AlphaFoldDB" id="A0A7W6S068"/>
<dbReference type="GO" id="GO:0051539">
    <property type="term" value="F:4 iron, 4 sulfur cluster binding"/>
    <property type="evidence" value="ECO:0007669"/>
    <property type="project" value="UniProtKB-KW"/>
</dbReference>
<accession>A0A7W6S068</accession>
<gene>
    <name evidence="22" type="ORF">GGD88_002189</name>
</gene>
<comment type="similarity">
    <text evidence="4">Belongs to the [NiFe]/[NiFeSe] hydrogenase small subunit family.</text>
</comment>
<evidence type="ECO:0000256" key="10">
    <source>
        <dbReference type="ARBA" id="ARBA00022729"/>
    </source>
</evidence>
<evidence type="ECO:0000256" key="13">
    <source>
        <dbReference type="ARBA" id="ARBA00023014"/>
    </source>
</evidence>
<keyword evidence="7" id="KW-1003">Cell membrane</keyword>
<feature type="binding site" evidence="17">
    <location>
        <position position="195"/>
    </location>
    <ligand>
        <name>[4Fe-4S] cluster</name>
        <dbReference type="ChEBI" id="CHEBI:49883"/>
        <label>1</label>
    </ligand>
</feature>
<evidence type="ECO:0000256" key="3">
    <source>
        <dbReference type="ARBA" id="ARBA00004236"/>
    </source>
</evidence>
<feature type="region of interest" description="Disordered" evidence="18">
    <location>
        <begin position="352"/>
        <end position="387"/>
    </location>
</feature>
<comment type="cofactor">
    <cofactor evidence="2">
        <name>[4Fe-4S] cluster</name>
        <dbReference type="ChEBI" id="CHEBI:49883"/>
    </cofactor>
</comment>
<dbReference type="PANTHER" id="PTHR30013">
    <property type="entry name" value="NIFE / NIFESE HYDROGENASE SMALL SUBUNIT FAMILY MEMBER"/>
    <property type="match status" value="1"/>
</dbReference>
<evidence type="ECO:0000256" key="17">
    <source>
        <dbReference type="PIRSR" id="PIRSR000310-1"/>
    </source>
</evidence>
<evidence type="ECO:0000256" key="19">
    <source>
        <dbReference type="SAM" id="Phobius"/>
    </source>
</evidence>
<dbReference type="GO" id="GO:0033748">
    <property type="term" value="F:hydrogenase (acceptor) activity"/>
    <property type="evidence" value="ECO:0007669"/>
    <property type="project" value="UniProtKB-EC"/>
</dbReference>
<dbReference type="Gene3D" id="3.40.50.700">
    <property type="entry name" value="NADH:ubiquinone oxidoreductase-like, 20kDa subunit"/>
    <property type="match status" value="1"/>
</dbReference>
<dbReference type="RefSeq" id="WP_184435341.1">
    <property type="nucleotide sequence ID" value="NZ_JACIGI010000016.1"/>
</dbReference>
<dbReference type="PRINTS" id="PR00614">
    <property type="entry name" value="NIHGNASESMLL"/>
</dbReference>
<dbReference type="NCBIfam" id="TIGR00391">
    <property type="entry name" value="hydA"/>
    <property type="match status" value="1"/>
</dbReference>
<keyword evidence="14 19" id="KW-0472">Membrane</keyword>
<evidence type="ECO:0000259" key="21">
    <source>
        <dbReference type="Pfam" id="PF14720"/>
    </source>
</evidence>
<keyword evidence="11 22" id="KW-0560">Oxidoreductase</keyword>
<evidence type="ECO:0000256" key="12">
    <source>
        <dbReference type="ARBA" id="ARBA00023004"/>
    </source>
</evidence>
<dbReference type="Gene3D" id="4.10.480.10">
    <property type="entry name" value="Cytochrome-c3 hydrogenase, C-terminal domain"/>
    <property type="match status" value="1"/>
</dbReference>
<evidence type="ECO:0000256" key="8">
    <source>
        <dbReference type="ARBA" id="ARBA00022485"/>
    </source>
</evidence>
<dbReference type="EC" id="1.12.99.6" evidence="6"/>
<dbReference type="GO" id="GO:0051538">
    <property type="term" value="F:3 iron, 4 sulfur cluster binding"/>
    <property type="evidence" value="ECO:0007669"/>
    <property type="project" value="UniProtKB-KW"/>
</dbReference>
<keyword evidence="8 17" id="KW-0004">4Fe-4S</keyword>
<feature type="binding site" evidence="17">
    <location>
        <position position="298"/>
    </location>
    <ligand>
        <name>[3Fe-4S] cluster</name>
        <dbReference type="ChEBI" id="CHEBI:21137"/>
    </ligand>
</feature>
<evidence type="ECO:0000256" key="14">
    <source>
        <dbReference type="ARBA" id="ARBA00023136"/>
    </source>
</evidence>